<dbReference type="FunFam" id="3.30.200.20:FF:000180">
    <property type="entry name" value="serine/threonine-protein kinase STY46-like"/>
    <property type="match status" value="1"/>
</dbReference>
<dbReference type="GO" id="GO:0005524">
    <property type="term" value="F:ATP binding"/>
    <property type="evidence" value="ECO:0007669"/>
    <property type="project" value="UniProtKB-UniRule"/>
</dbReference>
<keyword evidence="6 7" id="KW-0067">ATP-binding</keyword>
<comment type="similarity">
    <text evidence="1">Belongs to the protein kinase superfamily. STE Ser/Thr protein kinase family. MAP kinase kinase kinase subfamily.</text>
</comment>
<dbReference type="GO" id="GO:0007254">
    <property type="term" value="P:JNK cascade"/>
    <property type="evidence" value="ECO:0007669"/>
    <property type="project" value="TreeGrafter"/>
</dbReference>
<sequence length="142" mass="15876">MSSSESPSTSSENGDSTVQYPLTEIDFNELVLQNAIGRGTYGLVQKAIWQGKEVAVKLINTEMERKAFQVELKQLQRVRHENIVKLYGACTRSRICLVMEYMEGGSLHDFLHSNPKIPYTSGHAVSWATQCADAVAYLHGLR</sequence>
<organism evidence="9 10">
    <name type="scientific">Plectus sambesii</name>
    <dbReference type="NCBI Taxonomy" id="2011161"/>
    <lineage>
        <taxon>Eukaryota</taxon>
        <taxon>Metazoa</taxon>
        <taxon>Ecdysozoa</taxon>
        <taxon>Nematoda</taxon>
        <taxon>Chromadorea</taxon>
        <taxon>Plectida</taxon>
        <taxon>Plectina</taxon>
        <taxon>Plectoidea</taxon>
        <taxon>Plectidae</taxon>
        <taxon>Plectus</taxon>
    </lineage>
</organism>
<reference evidence="10" key="1">
    <citation type="submission" date="2022-11" db="UniProtKB">
        <authorList>
            <consortium name="WormBaseParasite"/>
        </authorList>
    </citation>
    <scope>IDENTIFICATION</scope>
</reference>
<dbReference type="Proteomes" id="UP000887566">
    <property type="component" value="Unplaced"/>
</dbReference>
<dbReference type="AlphaFoldDB" id="A0A914VEI0"/>
<proteinExistence type="inferred from homology"/>
<dbReference type="Gene3D" id="1.10.510.10">
    <property type="entry name" value="Transferase(Phosphotransferase) domain 1"/>
    <property type="match status" value="1"/>
</dbReference>
<feature type="binding site" evidence="7">
    <location>
        <position position="57"/>
    </location>
    <ligand>
        <name>ATP</name>
        <dbReference type="ChEBI" id="CHEBI:30616"/>
    </ligand>
</feature>
<keyword evidence="2" id="KW-0723">Serine/threonine-protein kinase</keyword>
<dbReference type="InterPro" id="IPR011009">
    <property type="entry name" value="Kinase-like_dom_sf"/>
</dbReference>
<accession>A0A914VEI0</accession>
<evidence type="ECO:0000256" key="5">
    <source>
        <dbReference type="ARBA" id="ARBA00022777"/>
    </source>
</evidence>
<evidence type="ECO:0000256" key="4">
    <source>
        <dbReference type="ARBA" id="ARBA00022741"/>
    </source>
</evidence>
<dbReference type="Gene3D" id="3.30.200.20">
    <property type="entry name" value="Phosphorylase Kinase, domain 1"/>
    <property type="match status" value="1"/>
</dbReference>
<evidence type="ECO:0000256" key="6">
    <source>
        <dbReference type="ARBA" id="ARBA00022840"/>
    </source>
</evidence>
<dbReference type="InterPro" id="IPR017441">
    <property type="entry name" value="Protein_kinase_ATP_BS"/>
</dbReference>
<evidence type="ECO:0000313" key="10">
    <source>
        <dbReference type="WBParaSite" id="PSAMB.scaffold17827size1049.g37416.t1"/>
    </source>
</evidence>
<evidence type="ECO:0000256" key="7">
    <source>
        <dbReference type="PROSITE-ProRule" id="PRU10141"/>
    </source>
</evidence>
<evidence type="ECO:0000259" key="8">
    <source>
        <dbReference type="PROSITE" id="PS50011"/>
    </source>
</evidence>
<protein>
    <submittedName>
        <fullName evidence="10">Mitogen-activated protein kinase kinase kinase</fullName>
    </submittedName>
</protein>
<dbReference type="PANTHER" id="PTHR46716">
    <property type="entry name" value="MITOGEN-ACTIVATED PROTEIN KINASE KINASE KINASE 7"/>
    <property type="match status" value="1"/>
</dbReference>
<keyword evidence="4 7" id="KW-0547">Nucleotide-binding</keyword>
<dbReference type="GO" id="GO:0004709">
    <property type="term" value="F:MAP kinase kinase kinase activity"/>
    <property type="evidence" value="ECO:0007669"/>
    <property type="project" value="TreeGrafter"/>
</dbReference>
<evidence type="ECO:0000256" key="1">
    <source>
        <dbReference type="ARBA" id="ARBA00006529"/>
    </source>
</evidence>
<dbReference type="PANTHER" id="PTHR46716:SF1">
    <property type="entry name" value="MITOGEN-ACTIVATED PROTEIN KINASE KINASE KINASE 7"/>
    <property type="match status" value="1"/>
</dbReference>
<dbReference type="SUPFAM" id="SSF56112">
    <property type="entry name" value="Protein kinase-like (PK-like)"/>
    <property type="match status" value="1"/>
</dbReference>
<dbReference type="InterPro" id="IPR001245">
    <property type="entry name" value="Ser-Thr/Tyr_kinase_cat_dom"/>
</dbReference>
<evidence type="ECO:0000313" key="9">
    <source>
        <dbReference type="Proteomes" id="UP000887566"/>
    </source>
</evidence>
<keyword evidence="9" id="KW-1185">Reference proteome</keyword>
<dbReference type="WBParaSite" id="PSAMB.scaffold17827size1049.g37416.t1">
    <property type="protein sequence ID" value="PSAMB.scaffold17827size1049.g37416.t1"/>
    <property type="gene ID" value="PSAMB.scaffold17827size1049.g37416"/>
</dbReference>
<keyword evidence="3" id="KW-0808">Transferase</keyword>
<dbReference type="PROSITE" id="PS50011">
    <property type="entry name" value="PROTEIN_KINASE_DOM"/>
    <property type="match status" value="1"/>
</dbReference>
<dbReference type="InterPro" id="IPR000719">
    <property type="entry name" value="Prot_kinase_dom"/>
</dbReference>
<name>A0A914VEI0_9BILA</name>
<evidence type="ECO:0000256" key="3">
    <source>
        <dbReference type="ARBA" id="ARBA00022679"/>
    </source>
</evidence>
<dbReference type="GO" id="GO:0006955">
    <property type="term" value="P:immune response"/>
    <property type="evidence" value="ECO:0007669"/>
    <property type="project" value="TreeGrafter"/>
</dbReference>
<keyword evidence="5" id="KW-0418">Kinase</keyword>
<dbReference type="PROSITE" id="PS00107">
    <property type="entry name" value="PROTEIN_KINASE_ATP"/>
    <property type="match status" value="1"/>
</dbReference>
<feature type="domain" description="Protein kinase" evidence="8">
    <location>
        <begin position="30"/>
        <end position="142"/>
    </location>
</feature>
<dbReference type="Pfam" id="PF07714">
    <property type="entry name" value="PK_Tyr_Ser-Thr"/>
    <property type="match status" value="1"/>
</dbReference>
<evidence type="ECO:0000256" key="2">
    <source>
        <dbReference type="ARBA" id="ARBA00022527"/>
    </source>
</evidence>
<dbReference type="GO" id="GO:0043123">
    <property type="term" value="P:positive regulation of canonical NF-kappaB signal transduction"/>
    <property type="evidence" value="ECO:0007669"/>
    <property type="project" value="TreeGrafter"/>
</dbReference>